<keyword evidence="1" id="KW-0472">Membrane</keyword>
<accession>A0A4R1F4L4</accession>
<dbReference type="Proteomes" id="UP000294887">
    <property type="component" value="Unassembled WGS sequence"/>
</dbReference>
<name>A0A4R1F4L4_9GAMM</name>
<dbReference type="EMBL" id="SMFQ01000002">
    <property type="protein sequence ID" value="TCJ88300.1"/>
    <property type="molecule type" value="Genomic_DNA"/>
</dbReference>
<organism evidence="2 3">
    <name type="scientific">Cocleimonas flava</name>
    <dbReference type="NCBI Taxonomy" id="634765"/>
    <lineage>
        <taxon>Bacteria</taxon>
        <taxon>Pseudomonadati</taxon>
        <taxon>Pseudomonadota</taxon>
        <taxon>Gammaproteobacteria</taxon>
        <taxon>Thiotrichales</taxon>
        <taxon>Thiotrichaceae</taxon>
        <taxon>Cocleimonas</taxon>
    </lineage>
</organism>
<proteinExistence type="predicted"/>
<feature type="transmembrane region" description="Helical" evidence="1">
    <location>
        <begin position="43"/>
        <end position="62"/>
    </location>
</feature>
<protein>
    <recommendedName>
        <fullName evidence="4">Type IV pilin accessory protein</fullName>
    </recommendedName>
</protein>
<feature type="transmembrane region" description="Helical" evidence="1">
    <location>
        <begin position="74"/>
        <end position="92"/>
    </location>
</feature>
<keyword evidence="1" id="KW-0812">Transmembrane</keyword>
<sequence>MRVKVALRNLLISQLIIGIFLIFAYFVWFPHSYSTLGGFYKTAFMIVFVDIILGPLLVFIVYKKDKKYLNFDINVLLGIQLAAFIYGAYALYLKHPVYNVFVENSFKLINVSFYKPTNTYFENLHNFFYSRPKIAYTELPKDQTERTRFMIGVDLFGEPDIYQRRDLYQPHYQALNKILDRQLNPTLLFSSNETRTKLNKFITKYGGDLSDYAFFPISGNNKKEAVFAMNKKNGDAVGIIDMSPKLKLAKLNNTTLD</sequence>
<evidence type="ECO:0000313" key="3">
    <source>
        <dbReference type="Proteomes" id="UP000294887"/>
    </source>
</evidence>
<feature type="transmembrane region" description="Helical" evidence="1">
    <location>
        <begin position="12"/>
        <end position="31"/>
    </location>
</feature>
<dbReference type="OrthoDB" id="8613597at2"/>
<dbReference type="AlphaFoldDB" id="A0A4R1F4L4"/>
<gene>
    <name evidence="2" type="ORF">EV695_0142</name>
</gene>
<dbReference type="RefSeq" id="WP_131904008.1">
    <property type="nucleotide sequence ID" value="NZ_BAAAFU010000008.1"/>
</dbReference>
<keyword evidence="1" id="KW-1133">Transmembrane helix</keyword>
<evidence type="ECO:0008006" key="4">
    <source>
        <dbReference type="Google" id="ProtNLM"/>
    </source>
</evidence>
<evidence type="ECO:0000313" key="2">
    <source>
        <dbReference type="EMBL" id="TCJ88300.1"/>
    </source>
</evidence>
<reference evidence="2 3" key="1">
    <citation type="submission" date="2019-03" db="EMBL/GenBank/DDBJ databases">
        <title>Genomic Encyclopedia of Type Strains, Phase IV (KMG-IV): sequencing the most valuable type-strain genomes for metagenomic binning, comparative biology and taxonomic classification.</title>
        <authorList>
            <person name="Goeker M."/>
        </authorList>
    </citation>
    <scope>NUCLEOTIDE SEQUENCE [LARGE SCALE GENOMIC DNA]</scope>
    <source>
        <strain evidence="2 3">DSM 24830</strain>
    </source>
</reference>
<evidence type="ECO:0000256" key="1">
    <source>
        <dbReference type="SAM" id="Phobius"/>
    </source>
</evidence>
<keyword evidence="3" id="KW-1185">Reference proteome</keyword>
<comment type="caution">
    <text evidence="2">The sequence shown here is derived from an EMBL/GenBank/DDBJ whole genome shotgun (WGS) entry which is preliminary data.</text>
</comment>